<proteinExistence type="predicted"/>
<evidence type="ECO:0000256" key="1">
    <source>
        <dbReference type="SAM" id="MobiDB-lite"/>
    </source>
</evidence>
<reference evidence="3" key="1">
    <citation type="journal article" date="2021" name="Curr. Microbiol.">
        <title>Complete genome of nocamycin-producing strain Saccharothrix syringae NRRL B-16468 reveals the biosynthetic potential for secondary metabolites.</title>
        <authorList>
            <person name="Mo X."/>
            <person name="Yang S."/>
        </authorList>
    </citation>
    <scope>NUCLEOTIDE SEQUENCE [LARGE SCALE GENOMIC DNA]</scope>
    <source>
        <strain evidence="3">ATCC 51364 / DSM 43886 / JCM 6844 / KCTC 9398 / NBRC 14523 / NRRL B-16468 / INA 2240</strain>
    </source>
</reference>
<dbReference type="EMBL" id="CP034550">
    <property type="protein sequence ID" value="QFZ20481.1"/>
    <property type="molecule type" value="Genomic_DNA"/>
</dbReference>
<dbReference type="Proteomes" id="UP000325787">
    <property type="component" value="Chromosome"/>
</dbReference>
<name>A0A5Q0H2R2_SACSY</name>
<dbReference type="RefSeq" id="WP_153278426.1">
    <property type="nucleotide sequence ID" value="NZ_CP034550.1"/>
</dbReference>
<accession>A0A5Q0H2R2</accession>
<sequence>MGENIRVNEEQAGQVDDRRVRGFAGCGAASDPGVRLTSTRTRARIRTPTLRPSATAAPPIRAAGTRCPVVAAPASPPRPQRHHLHRAMPGGFEFVVGARVRAHLVNHGGRSIMSIVVGSGPGGHRLVSPS</sequence>
<dbReference type="AlphaFoldDB" id="A0A5Q0H2R2"/>
<gene>
    <name evidence="2" type="ORF">EKG83_26455</name>
</gene>
<evidence type="ECO:0000313" key="2">
    <source>
        <dbReference type="EMBL" id="QFZ20481.1"/>
    </source>
</evidence>
<organism evidence="2 3">
    <name type="scientific">Saccharothrix syringae</name>
    <name type="common">Nocardiopsis syringae</name>
    <dbReference type="NCBI Taxonomy" id="103733"/>
    <lineage>
        <taxon>Bacteria</taxon>
        <taxon>Bacillati</taxon>
        <taxon>Actinomycetota</taxon>
        <taxon>Actinomycetes</taxon>
        <taxon>Pseudonocardiales</taxon>
        <taxon>Pseudonocardiaceae</taxon>
        <taxon>Saccharothrix</taxon>
    </lineage>
</organism>
<protein>
    <submittedName>
        <fullName evidence="2">Uncharacterized protein</fullName>
    </submittedName>
</protein>
<keyword evidence="3" id="KW-1185">Reference proteome</keyword>
<dbReference type="KEGG" id="ssyi:EKG83_26455"/>
<feature type="region of interest" description="Disordered" evidence="1">
    <location>
        <begin position="24"/>
        <end position="64"/>
    </location>
</feature>
<evidence type="ECO:0000313" key="3">
    <source>
        <dbReference type="Proteomes" id="UP000325787"/>
    </source>
</evidence>